<reference evidence="2 3" key="1">
    <citation type="submission" date="2018-06" db="EMBL/GenBank/DDBJ databases">
        <title>Spirosoma sp. HMF3257 Genome sequencing and assembly.</title>
        <authorList>
            <person name="Kang H."/>
            <person name="Cha I."/>
            <person name="Kim H."/>
            <person name="Kang J."/>
            <person name="Joh K."/>
        </authorList>
    </citation>
    <scope>NUCLEOTIDE SEQUENCE [LARGE SCALE GENOMIC DNA]</scope>
    <source>
        <strain evidence="2 3">HMF3257</strain>
    </source>
</reference>
<dbReference type="RefSeq" id="WP_111342843.1">
    <property type="nucleotide sequence ID" value="NZ_QLII01000001.1"/>
</dbReference>
<feature type="chain" id="PRO_5016342528" evidence="1">
    <location>
        <begin position="29"/>
        <end position="130"/>
    </location>
</feature>
<comment type="caution">
    <text evidence="2">The sequence shown here is derived from an EMBL/GenBank/DDBJ whole genome shotgun (WGS) entry which is preliminary data.</text>
</comment>
<sequence>MYFTTFLRYFTYLATIGLVFICSFTANAQLVDVNACQGNLTRCVSENDTSYVMCFNVIPASICSYKKFTIKWGDSTPTETISGPGPVRVEHTYKLGNFGKNCQFGGILKYTIEIETDCPGITLPENWFFS</sequence>
<dbReference type="EMBL" id="QLII01000001">
    <property type="protein sequence ID" value="RAI74990.1"/>
    <property type="molecule type" value="Genomic_DNA"/>
</dbReference>
<evidence type="ECO:0000313" key="2">
    <source>
        <dbReference type="EMBL" id="RAI74990.1"/>
    </source>
</evidence>
<dbReference type="Proteomes" id="UP000249016">
    <property type="component" value="Unassembled WGS sequence"/>
</dbReference>
<accession>A0A327NHY7</accession>
<gene>
    <name evidence="2" type="ORF">HMF3257_13505</name>
</gene>
<name>A0A327NHY7_9BACT</name>
<protein>
    <submittedName>
        <fullName evidence="2">Uncharacterized protein</fullName>
    </submittedName>
</protein>
<proteinExistence type="predicted"/>
<keyword evidence="1" id="KW-0732">Signal</keyword>
<organism evidence="2 3">
    <name type="scientific">Spirosoma telluris</name>
    <dbReference type="NCBI Taxonomy" id="2183553"/>
    <lineage>
        <taxon>Bacteria</taxon>
        <taxon>Pseudomonadati</taxon>
        <taxon>Bacteroidota</taxon>
        <taxon>Cytophagia</taxon>
        <taxon>Cytophagales</taxon>
        <taxon>Cytophagaceae</taxon>
        <taxon>Spirosoma</taxon>
    </lineage>
</organism>
<evidence type="ECO:0000313" key="3">
    <source>
        <dbReference type="Proteomes" id="UP000249016"/>
    </source>
</evidence>
<evidence type="ECO:0000256" key="1">
    <source>
        <dbReference type="SAM" id="SignalP"/>
    </source>
</evidence>
<dbReference type="AlphaFoldDB" id="A0A327NHY7"/>
<feature type="signal peptide" evidence="1">
    <location>
        <begin position="1"/>
        <end position="28"/>
    </location>
</feature>
<keyword evidence="3" id="KW-1185">Reference proteome</keyword>